<reference evidence="1 2" key="1">
    <citation type="submission" date="2020-08" db="EMBL/GenBank/DDBJ databases">
        <title>Sequencing the genomes of 1000 actinobacteria strains.</title>
        <authorList>
            <person name="Klenk H.-P."/>
        </authorList>
    </citation>
    <scope>NUCLEOTIDE SEQUENCE [LARGE SCALE GENOMIC DNA]</scope>
    <source>
        <strain evidence="1 2">DSM 45298</strain>
    </source>
</reference>
<dbReference type="RefSeq" id="WP_281378404.1">
    <property type="nucleotide sequence ID" value="NZ_BAABHL010000122.1"/>
</dbReference>
<proteinExistence type="predicted"/>
<dbReference type="EMBL" id="JACIFP010000001">
    <property type="protein sequence ID" value="MBB4135615.1"/>
    <property type="molecule type" value="Genomic_DNA"/>
</dbReference>
<dbReference type="InterPro" id="IPR011009">
    <property type="entry name" value="Kinase-like_dom_sf"/>
</dbReference>
<comment type="caution">
    <text evidence="1">The sequence shown here is derived from an EMBL/GenBank/DDBJ whole genome shotgun (WGS) entry which is preliminary data.</text>
</comment>
<dbReference type="Proteomes" id="UP000551501">
    <property type="component" value="Unassembled WGS sequence"/>
</dbReference>
<keyword evidence="1" id="KW-0808">Transferase</keyword>
<keyword evidence="1" id="KW-0418">Kinase</keyword>
<dbReference type="GO" id="GO:0004674">
    <property type="term" value="F:protein serine/threonine kinase activity"/>
    <property type="evidence" value="ECO:0007669"/>
    <property type="project" value="UniProtKB-KW"/>
</dbReference>
<dbReference type="SUPFAM" id="SSF56112">
    <property type="entry name" value="Protein kinase-like (PK-like)"/>
    <property type="match status" value="1"/>
</dbReference>
<organism evidence="1 2">
    <name type="scientific">Gordonia humi</name>
    <dbReference type="NCBI Taxonomy" id="686429"/>
    <lineage>
        <taxon>Bacteria</taxon>
        <taxon>Bacillati</taxon>
        <taxon>Actinomycetota</taxon>
        <taxon>Actinomycetes</taxon>
        <taxon>Mycobacteriales</taxon>
        <taxon>Gordoniaceae</taxon>
        <taxon>Gordonia</taxon>
    </lineage>
</organism>
<dbReference type="AlphaFoldDB" id="A0A840ERZ6"/>
<name>A0A840ERZ6_9ACTN</name>
<accession>A0A840ERZ6</accession>
<evidence type="ECO:0000313" key="2">
    <source>
        <dbReference type="Proteomes" id="UP000551501"/>
    </source>
</evidence>
<evidence type="ECO:0000313" key="1">
    <source>
        <dbReference type="EMBL" id="MBB4135615.1"/>
    </source>
</evidence>
<sequence length="41" mass="4637">MKLLDAGGSRSTDFQSRFAREADLLARLSHPNVVAQYDRDE</sequence>
<protein>
    <submittedName>
        <fullName evidence="1">Serine/threonine protein kinase</fullName>
    </submittedName>
</protein>
<keyword evidence="2" id="KW-1185">Reference proteome</keyword>
<gene>
    <name evidence="1" type="ORF">BKA16_002167</name>
</gene>
<keyword evidence="1" id="KW-0723">Serine/threonine-protein kinase</keyword>
<dbReference type="Gene3D" id="3.30.200.20">
    <property type="entry name" value="Phosphorylase Kinase, domain 1"/>
    <property type="match status" value="1"/>
</dbReference>